<keyword evidence="5" id="KW-0812">Transmembrane</keyword>
<accession>A0A9D4X3L5</accession>
<evidence type="ECO:0000259" key="6">
    <source>
        <dbReference type="Pfam" id="PF01301"/>
    </source>
</evidence>
<dbReference type="EMBL" id="JAMSHJ010000005">
    <property type="protein sequence ID" value="KAI5414163.1"/>
    <property type="molecule type" value="Genomic_DNA"/>
</dbReference>
<dbReference type="PANTHER" id="PTHR23421">
    <property type="entry name" value="BETA-GALACTOSIDASE RELATED"/>
    <property type="match status" value="1"/>
</dbReference>
<gene>
    <name evidence="7" type="ORF">KIW84_058343</name>
</gene>
<comment type="catalytic activity">
    <reaction evidence="1">
        <text>Hydrolysis of terminal non-reducing beta-D-galactose residues in beta-D-galactosides.</text>
        <dbReference type="EC" id="3.2.1.23"/>
    </reaction>
</comment>
<dbReference type="Proteomes" id="UP001058974">
    <property type="component" value="Chromosome 5"/>
</dbReference>
<dbReference type="InterPro" id="IPR017853">
    <property type="entry name" value="GH"/>
</dbReference>
<reference evidence="7 8" key="1">
    <citation type="journal article" date="2022" name="Nat. Genet.">
        <title>Improved pea reference genome and pan-genome highlight genomic features and evolutionary characteristics.</title>
        <authorList>
            <person name="Yang T."/>
            <person name="Liu R."/>
            <person name="Luo Y."/>
            <person name="Hu S."/>
            <person name="Wang D."/>
            <person name="Wang C."/>
            <person name="Pandey M.K."/>
            <person name="Ge S."/>
            <person name="Xu Q."/>
            <person name="Li N."/>
            <person name="Li G."/>
            <person name="Huang Y."/>
            <person name="Saxena R.K."/>
            <person name="Ji Y."/>
            <person name="Li M."/>
            <person name="Yan X."/>
            <person name="He Y."/>
            <person name="Liu Y."/>
            <person name="Wang X."/>
            <person name="Xiang C."/>
            <person name="Varshney R.K."/>
            <person name="Ding H."/>
            <person name="Gao S."/>
            <person name="Zong X."/>
        </authorList>
    </citation>
    <scope>NUCLEOTIDE SEQUENCE [LARGE SCALE GENOMIC DNA]</scope>
    <source>
        <strain evidence="7 8">cv. Zhongwan 6</strain>
    </source>
</reference>
<feature type="transmembrane region" description="Helical" evidence="5">
    <location>
        <begin position="38"/>
        <end position="63"/>
    </location>
</feature>
<dbReference type="Gene3D" id="3.20.20.80">
    <property type="entry name" value="Glycosidases"/>
    <property type="match status" value="1"/>
</dbReference>
<dbReference type="GO" id="GO:0004565">
    <property type="term" value="F:beta-galactosidase activity"/>
    <property type="evidence" value="ECO:0007669"/>
    <property type="project" value="UniProtKB-EC"/>
</dbReference>
<dbReference type="SUPFAM" id="SSF51445">
    <property type="entry name" value="(Trans)glycosidases"/>
    <property type="match status" value="1"/>
</dbReference>
<sequence length="396" mass="44728">MANLGGLRARSSLKQPSLDLNDDHEDCRPWRRRITMVFSWASAFRITLLLLLLAAVIAACFTLPIEKMMKDFLIWVDRDIGRWGPLVFPFVIGVDAGCLKIENEYGPVEWEIGAPGKAYTSWAAQMAVGLDTGVPWDMCKQEDAPDPVIDTCNGYYCENFTPNENNKPKMWTENWSGWYTDFGSDASCLYFSSCILKINVLEMEKLSSQQNLDTVYDLATEHNVSAREKIEELNNELIKAQEAARVANEQLISSQTDENVDFIASVSMGIEDVMSEVQNSKEAVQSVILMIDDATKSFSTLCHILLGFKTSISQDSAGQKLIFNNCQKLNSCLTQTIFELENQKILLDSQLSNIQKLLEESKLDAQSSHNSLLERLEQQELENQELISYIQTLEKE</sequence>
<keyword evidence="5" id="KW-1133">Transmembrane helix</keyword>
<organism evidence="7 8">
    <name type="scientific">Pisum sativum</name>
    <name type="common">Garden pea</name>
    <name type="synonym">Lathyrus oleraceus</name>
    <dbReference type="NCBI Taxonomy" id="3888"/>
    <lineage>
        <taxon>Eukaryota</taxon>
        <taxon>Viridiplantae</taxon>
        <taxon>Streptophyta</taxon>
        <taxon>Embryophyta</taxon>
        <taxon>Tracheophyta</taxon>
        <taxon>Spermatophyta</taxon>
        <taxon>Magnoliopsida</taxon>
        <taxon>eudicotyledons</taxon>
        <taxon>Gunneridae</taxon>
        <taxon>Pentapetalae</taxon>
        <taxon>rosids</taxon>
        <taxon>fabids</taxon>
        <taxon>Fabales</taxon>
        <taxon>Fabaceae</taxon>
        <taxon>Papilionoideae</taxon>
        <taxon>50 kb inversion clade</taxon>
        <taxon>NPAAA clade</taxon>
        <taxon>Hologalegina</taxon>
        <taxon>IRL clade</taxon>
        <taxon>Fabeae</taxon>
        <taxon>Lathyrus</taxon>
    </lineage>
</organism>
<dbReference type="GO" id="GO:0005975">
    <property type="term" value="P:carbohydrate metabolic process"/>
    <property type="evidence" value="ECO:0007669"/>
    <property type="project" value="InterPro"/>
</dbReference>
<comment type="caution">
    <text evidence="7">The sequence shown here is derived from an EMBL/GenBank/DDBJ whole genome shotgun (WGS) entry which is preliminary data.</text>
</comment>
<evidence type="ECO:0000313" key="7">
    <source>
        <dbReference type="EMBL" id="KAI5414163.1"/>
    </source>
</evidence>
<protein>
    <recommendedName>
        <fullName evidence="3">beta-galactosidase</fullName>
        <ecNumber evidence="3">3.2.1.23</ecNumber>
    </recommendedName>
</protein>
<dbReference type="Pfam" id="PF01301">
    <property type="entry name" value="Glyco_hydro_35"/>
    <property type="match status" value="1"/>
</dbReference>
<evidence type="ECO:0000256" key="1">
    <source>
        <dbReference type="ARBA" id="ARBA00001412"/>
    </source>
</evidence>
<keyword evidence="8" id="KW-1185">Reference proteome</keyword>
<proteinExistence type="inferred from homology"/>
<feature type="coiled-coil region" evidence="4">
    <location>
        <begin position="216"/>
        <end position="250"/>
    </location>
</feature>
<dbReference type="EC" id="3.2.1.23" evidence="3"/>
<feature type="coiled-coil region" evidence="4">
    <location>
        <begin position="340"/>
        <end position="396"/>
    </location>
</feature>
<dbReference type="InterPro" id="IPR031330">
    <property type="entry name" value="Gly_Hdrlase_35_cat"/>
</dbReference>
<evidence type="ECO:0000256" key="3">
    <source>
        <dbReference type="ARBA" id="ARBA00012756"/>
    </source>
</evidence>
<evidence type="ECO:0000256" key="2">
    <source>
        <dbReference type="ARBA" id="ARBA00009809"/>
    </source>
</evidence>
<keyword evidence="5" id="KW-0472">Membrane</keyword>
<evidence type="ECO:0000256" key="5">
    <source>
        <dbReference type="SAM" id="Phobius"/>
    </source>
</evidence>
<evidence type="ECO:0000256" key="4">
    <source>
        <dbReference type="SAM" id="Coils"/>
    </source>
</evidence>
<name>A0A9D4X3L5_PEA</name>
<comment type="similarity">
    <text evidence="2">Belongs to the glycosyl hydrolase 35 family.</text>
</comment>
<keyword evidence="4" id="KW-0175">Coiled coil</keyword>
<dbReference type="Gramene" id="Psat05G0834300-T1">
    <property type="protein sequence ID" value="KAI5414163.1"/>
    <property type="gene ID" value="KIW84_058343"/>
</dbReference>
<feature type="domain" description="Glycoside hydrolase 35 catalytic" evidence="6">
    <location>
        <begin position="100"/>
        <end position="185"/>
    </location>
</feature>
<dbReference type="InterPro" id="IPR001944">
    <property type="entry name" value="Glycoside_Hdrlase_35"/>
</dbReference>
<evidence type="ECO:0000313" key="8">
    <source>
        <dbReference type="Proteomes" id="UP001058974"/>
    </source>
</evidence>
<dbReference type="AlphaFoldDB" id="A0A9D4X3L5"/>